<feature type="binding site" evidence="10">
    <location>
        <position position="111"/>
    </location>
    <ligand>
        <name>ATP</name>
        <dbReference type="ChEBI" id="CHEBI:30616"/>
    </ligand>
</feature>
<comment type="catalytic activity">
    <reaction evidence="10">
        <text>ATP + H2O = ADP + phosphate + H(+)</text>
        <dbReference type="Rhea" id="RHEA:13065"/>
        <dbReference type="ChEBI" id="CHEBI:15377"/>
        <dbReference type="ChEBI" id="CHEBI:15378"/>
        <dbReference type="ChEBI" id="CHEBI:30616"/>
        <dbReference type="ChEBI" id="CHEBI:43474"/>
        <dbReference type="ChEBI" id="CHEBI:456216"/>
    </reaction>
</comment>
<keyword evidence="12" id="KW-1185">Reference proteome</keyword>
<comment type="catalytic activity">
    <reaction evidence="1 10">
        <text>AMP + ATP = 2 ADP</text>
        <dbReference type="Rhea" id="RHEA:12973"/>
        <dbReference type="ChEBI" id="CHEBI:30616"/>
        <dbReference type="ChEBI" id="CHEBI:456215"/>
        <dbReference type="ChEBI" id="CHEBI:456216"/>
        <dbReference type="EC" id="2.7.4.3"/>
    </reaction>
</comment>
<evidence type="ECO:0000313" key="12">
    <source>
        <dbReference type="Proteomes" id="UP000799439"/>
    </source>
</evidence>
<keyword evidence="8 10" id="KW-0067">ATP-binding</keyword>
<dbReference type="SUPFAM" id="SSF52540">
    <property type="entry name" value="P-loop containing nucleoside triphosphate hydrolases"/>
    <property type="match status" value="1"/>
</dbReference>
<keyword evidence="5 10" id="KW-0808">Transferase</keyword>
<evidence type="ECO:0000256" key="5">
    <source>
        <dbReference type="ARBA" id="ARBA00022679"/>
    </source>
</evidence>
<comment type="function">
    <text evidence="10">Broad-specificity nucleoside monophosphate (NMP) kinase that catalyzes the reversible transfer of the terminal phosphate group between nucleoside triphosphates and monophosphates. Has also ATPase activity. Involved in the late cytoplasmic maturation steps of the 40S ribosomal particles, specifically 18S rRNA maturation. While NMP activity is not required for ribosome maturation, ATPase activity is. Associates transiently with small ribosomal subunit protein uS11. ATP hydrolysis breaks the interaction with uS11. May temporarily remove uS11 from the ribosome to enable a conformational change of the ribosomal RNA that is needed for the final maturation step of the small ribosomal subunit. Its NMP activity may have a role in nuclear energy homeostasis.</text>
</comment>
<sequence>MARTQPNIVITGTPGTGKTTHCTALAEATGLAHMDINKIVKDHDCSAGYDTELGSTIVDEDKLLDAVEPILKKGGAIVDWHACDLWPAQLVDLVVVVRCRTEELYDRYKTRGYGDRKVEENMDAEIMEVLLEEAREAYDERCVVEVRSDVVEDVEGNVERLERWVEAWKGDHPDGVGEEVEEED</sequence>
<dbReference type="GO" id="GO:0005524">
    <property type="term" value="F:ATP binding"/>
    <property type="evidence" value="ECO:0007669"/>
    <property type="project" value="UniProtKB-KW"/>
</dbReference>
<keyword evidence="7 10" id="KW-0418">Kinase</keyword>
<keyword evidence="4 10" id="KW-0698">rRNA processing</keyword>
<dbReference type="PANTHER" id="PTHR12595:SF0">
    <property type="entry name" value="ADENYLATE KINASE ISOENZYME 6"/>
    <property type="match status" value="1"/>
</dbReference>
<feature type="binding site" evidence="10">
    <location>
        <position position="18"/>
    </location>
    <ligand>
        <name>ATP</name>
        <dbReference type="ChEBI" id="CHEBI:30616"/>
    </ligand>
</feature>
<dbReference type="Gene3D" id="3.40.50.300">
    <property type="entry name" value="P-loop containing nucleotide triphosphate hydrolases"/>
    <property type="match status" value="1"/>
</dbReference>
<evidence type="ECO:0000313" key="11">
    <source>
        <dbReference type="EMBL" id="KAF2158136.1"/>
    </source>
</evidence>
<dbReference type="Pfam" id="PF13238">
    <property type="entry name" value="AAA_18"/>
    <property type="match status" value="1"/>
</dbReference>
<keyword evidence="6 10" id="KW-0547">Nucleotide-binding</keyword>
<feature type="region of interest" description="NMPbind" evidence="10">
    <location>
        <begin position="35"/>
        <end position="58"/>
    </location>
</feature>
<evidence type="ECO:0000256" key="4">
    <source>
        <dbReference type="ARBA" id="ARBA00022552"/>
    </source>
</evidence>
<dbReference type="GO" id="GO:0016887">
    <property type="term" value="F:ATP hydrolysis activity"/>
    <property type="evidence" value="ECO:0007669"/>
    <property type="project" value="UniProtKB-UniRule"/>
</dbReference>
<dbReference type="InterPro" id="IPR020618">
    <property type="entry name" value="Adenyl_kinase_AK6"/>
</dbReference>
<dbReference type="AlphaFoldDB" id="A0A9P4JAY2"/>
<dbReference type="HAMAP" id="MF_00039">
    <property type="entry name" value="Adenylate_kinase_AK6"/>
    <property type="match status" value="1"/>
</dbReference>
<dbReference type="OrthoDB" id="10251185at2759"/>
<dbReference type="FunFam" id="3.40.50.300:FF:000372">
    <property type="entry name" value="Adenylate kinase isoenzyme 6 homolog"/>
    <property type="match status" value="1"/>
</dbReference>
<organism evidence="11 12">
    <name type="scientific">Myriangium duriaei CBS 260.36</name>
    <dbReference type="NCBI Taxonomy" id="1168546"/>
    <lineage>
        <taxon>Eukaryota</taxon>
        <taxon>Fungi</taxon>
        <taxon>Dikarya</taxon>
        <taxon>Ascomycota</taxon>
        <taxon>Pezizomycotina</taxon>
        <taxon>Dothideomycetes</taxon>
        <taxon>Dothideomycetidae</taxon>
        <taxon>Myriangiales</taxon>
        <taxon>Myriangiaceae</taxon>
        <taxon>Myriangium</taxon>
    </lineage>
</organism>
<reference evidence="11" key="1">
    <citation type="journal article" date="2020" name="Stud. Mycol.">
        <title>101 Dothideomycetes genomes: a test case for predicting lifestyles and emergence of pathogens.</title>
        <authorList>
            <person name="Haridas S."/>
            <person name="Albert R."/>
            <person name="Binder M."/>
            <person name="Bloem J."/>
            <person name="Labutti K."/>
            <person name="Salamov A."/>
            <person name="Andreopoulos B."/>
            <person name="Baker S."/>
            <person name="Barry K."/>
            <person name="Bills G."/>
            <person name="Bluhm B."/>
            <person name="Cannon C."/>
            <person name="Castanera R."/>
            <person name="Culley D."/>
            <person name="Daum C."/>
            <person name="Ezra D."/>
            <person name="Gonzalez J."/>
            <person name="Henrissat B."/>
            <person name="Kuo A."/>
            <person name="Liang C."/>
            <person name="Lipzen A."/>
            <person name="Lutzoni F."/>
            <person name="Magnuson J."/>
            <person name="Mondo S."/>
            <person name="Nolan M."/>
            <person name="Ohm R."/>
            <person name="Pangilinan J."/>
            <person name="Park H.-J."/>
            <person name="Ramirez L."/>
            <person name="Alfaro M."/>
            <person name="Sun H."/>
            <person name="Tritt A."/>
            <person name="Yoshinaga Y."/>
            <person name="Zwiers L.-H."/>
            <person name="Turgeon B."/>
            <person name="Goodwin S."/>
            <person name="Spatafora J."/>
            <person name="Crous P."/>
            <person name="Grigoriev I."/>
        </authorList>
    </citation>
    <scope>NUCLEOTIDE SEQUENCE</scope>
    <source>
        <strain evidence="11">CBS 260.36</strain>
    </source>
</reference>
<dbReference type="GO" id="GO:0004017">
    <property type="term" value="F:AMP kinase activity"/>
    <property type="evidence" value="ECO:0007669"/>
    <property type="project" value="UniProtKB-UniRule"/>
</dbReference>
<keyword evidence="3 10" id="KW-0690">Ribosome biogenesis</keyword>
<evidence type="ECO:0000256" key="3">
    <source>
        <dbReference type="ARBA" id="ARBA00022517"/>
    </source>
</evidence>
<dbReference type="GO" id="GO:0006364">
    <property type="term" value="P:rRNA processing"/>
    <property type="evidence" value="ECO:0007669"/>
    <property type="project" value="UniProtKB-KW"/>
</dbReference>
<dbReference type="EMBL" id="ML996081">
    <property type="protein sequence ID" value="KAF2158136.1"/>
    <property type="molecule type" value="Genomic_DNA"/>
</dbReference>
<feature type="region of interest" description="LID" evidence="10">
    <location>
        <begin position="110"/>
        <end position="120"/>
    </location>
</feature>
<proteinExistence type="inferred from homology"/>
<feature type="binding site" evidence="10">
    <location>
        <position position="20"/>
    </location>
    <ligand>
        <name>ATP</name>
        <dbReference type="ChEBI" id="CHEBI:30616"/>
    </ligand>
</feature>
<dbReference type="GO" id="GO:0042274">
    <property type="term" value="P:ribosomal small subunit biogenesis"/>
    <property type="evidence" value="ECO:0007669"/>
    <property type="project" value="UniProtKB-UniRule"/>
</dbReference>
<name>A0A9P4JAY2_9PEZI</name>
<feature type="binding site" evidence="10">
    <location>
        <position position="19"/>
    </location>
    <ligand>
        <name>ATP</name>
        <dbReference type="ChEBI" id="CHEBI:30616"/>
    </ligand>
</feature>
<dbReference type="InterPro" id="IPR027417">
    <property type="entry name" value="P-loop_NTPase"/>
</dbReference>
<gene>
    <name evidence="11" type="ORF">K461DRAFT_290384</name>
</gene>
<comment type="caution">
    <text evidence="10">Lacks conserved residue(s) required for the propagation of feature annotation.</text>
</comment>
<evidence type="ECO:0000256" key="9">
    <source>
        <dbReference type="ARBA" id="ARBA00023242"/>
    </source>
</evidence>
<evidence type="ECO:0000256" key="2">
    <source>
        <dbReference type="ARBA" id="ARBA00022490"/>
    </source>
</evidence>
<dbReference type="Proteomes" id="UP000799439">
    <property type="component" value="Unassembled WGS sequence"/>
</dbReference>
<feature type="binding site" evidence="10">
    <location>
        <position position="15"/>
    </location>
    <ligand>
        <name>ATP</name>
        <dbReference type="ChEBI" id="CHEBI:30616"/>
    </ligand>
</feature>
<comment type="similarity">
    <text evidence="10">Belongs to the adenylate kinase family. AK6 subfamily.</text>
</comment>
<protein>
    <recommendedName>
        <fullName evidence="10">Adenylate kinase isoenzyme 6 homolog</fullName>
        <shortName evidence="10">AK6</shortName>
        <ecNumber evidence="10">2.7.4.3</ecNumber>
    </recommendedName>
    <alternativeName>
        <fullName evidence="10">Dual activity adenylate kinase/ATPase</fullName>
        <shortName evidence="10">AK/ATPase</shortName>
    </alternativeName>
</protein>
<accession>A0A9P4JAY2</accession>
<comment type="subunit">
    <text evidence="10">Interacts with small ribosomal subunit protein uS11. Not a structural component of 43S pre-ribosomes, but transiently interacts with them by binding to uS11.</text>
</comment>
<feature type="binding site" evidence="10">
    <location>
        <position position="17"/>
    </location>
    <ligand>
        <name>ATP</name>
        <dbReference type="ChEBI" id="CHEBI:30616"/>
    </ligand>
</feature>
<evidence type="ECO:0000256" key="6">
    <source>
        <dbReference type="ARBA" id="ARBA00022741"/>
    </source>
</evidence>
<keyword evidence="9 10" id="KW-0539">Nucleus</keyword>
<dbReference type="GO" id="GO:0005634">
    <property type="term" value="C:nucleus"/>
    <property type="evidence" value="ECO:0007669"/>
    <property type="project" value="UniProtKB-SubCell"/>
</dbReference>
<evidence type="ECO:0000256" key="7">
    <source>
        <dbReference type="ARBA" id="ARBA00022777"/>
    </source>
</evidence>
<dbReference type="EC" id="2.7.4.3" evidence="10"/>
<comment type="caution">
    <text evidence="11">The sequence shown here is derived from an EMBL/GenBank/DDBJ whole genome shotgun (WGS) entry which is preliminary data.</text>
</comment>
<dbReference type="PANTHER" id="PTHR12595">
    <property type="entry name" value="POS9-ACTIVATING FACTOR FAP7-RELATED"/>
    <property type="match status" value="1"/>
</dbReference>
<dbReference type="GO" id="GO:0005737">
    <property type="term" value="C:cytoplasm"/>
    <property type="evidence" value="ECO:0007669"/>
    <property type="project" value="UniProtKB-SubCell"/>
</dbReference>
<comment type="subcellular location">
    <subcellularLocation>
        <location evidence="10">Cytoplasm</location>
    </subcellularLocation>
    <subcellularLocation>
        <location evidence="10">Nucleus</location>
    </subcellularLocation>
</comment>
<evidence type="ECO:0000256" key="10">
    <source>
        <dbReference type="HAMAP-Rule" id="MF_03173"/>
    </source>
</evidence>
<evidence type="ECO:0000256" key="8">
    <source>
        <dbReference type="ARBA" id="ARBA00022840"/>
    </source>
</evidence>
<keyword evidence="2 10" id="KW-0963">Cytoplasm</keyword>
<evidence type="ECO:0000256" key="1">
    <source>
        <dbReference type="ARBA" id="ARBA00000582"/>
    </source>
</evidence>